<gene>
    <name evidence="3" type="ORF">PR048_012369</name>
</gene>
<evidence type="ECO:0000313" key="4">
    <source>
        <dbReference type="Proteomes" id="UP001159363"/>
    </source>
</evidence>
<dbReference type="PANTHER" id="PTHR31511">
    <property type="entry name" value="PROTEIN CBG23764"/>
    <property type="match status" value="1"/>
</dbReference>
<dbReference type="InterPro" id="IPR043502">
    <property type="entry name" value="DNA/RNA_pol_sf"/>
</dbReference>
<evidence type="ECO:0000256" key="1">
    <source>
        <dbReference type="SAM" id="MobiDB-lite"/>
    </source>
</evidence>
<dbReference type="Proteomes" id="UP001159363">
    <property type="component" value="Chromosome X"/>
</dbReference>
<keyword evidence="2" id="KW-1133">Transmembrane helix</keyword>
<sequence>MHDFHYNIIKPKYGVKIELCYQDTNSYIYNVKTENFYEDMKSMREKFDTSDYPNEQKDEYNVKIMKEFFALRSKMYAYKIGDKENKISKGRITFDDYKNCLFKEKITYRTMNPIRREKNEIYTVEVNQIALRTYDNKRITFGVKPAILPITWPSQATTYHPQQPPLTSQLVAPGSYSMKPVPKPAFYIYCIHLGTPLGAQDRNPKRREIPRKDIAHPNGLQFEYQGTPEENKGRKPPQALVRTPAHERKKKKNSARGSITARPWHKTRKRMLSHGISHGLCWGAIRAIAWSDFGKPWRAGIRMAGPGIEPGLAFEEGGGVLLHRTRQQYGVATQRYDGKHLADQRLITYLPAGKTADRKPLAALATQINTTSYFTASCAANQIPQRNYLTISALYSNILCDRCWISRKEDGNSRKVQSIVAAIVVSLFALSVSAIMNGCFKPTDALLLCTASLMTATSSCFVLGTYMS</sequence>
<evidence type="ECO:0000256" key="2">
    <source>
        <dbReference type="SAM" id="Phobius"/>
    </source>
</evidence>
<comment type="caution">
    <text evidence="3">The sequence shown here is derived from an EMBL/GenBank/DDBJ whole genome shotgun (WGS) entry which is preliminary data.</text>
</comment>
<feature type="transmembrane region" description="Helical" evidence="2">
    <location>
        <begin position="419"/>
        <end position="438"/>
    </location>
</feature>
<keyword evidence="2" id="KW-0812">Transmembrane</keyword>
<evidence type="ECO:0000313" key="3">
    <source>
        <dbReference type="EMBL" id="KAJ8886160.1"/>
    </source>
</evidence>
<accession>A0ABQ9HPE2</accession>
<reference evidence="3 4" key="1">
    <citation type="submission" date="2023-02" db="EMBL/GenBank/DDBJ databases">
        <title>LHISI_Scaffold_Assembly.</title>
        <authorList>
            <person name="Stuart O.P."/>
            <person name="Cleave R."/>
            <person name="Magrath M.J.L."/>
            <person name="Mikheyev A.S."/>
        </authorList>
    </citation>
    <scope>NUCLEOTIDE SEQUENCE [LARGE SCALE GENOMIC DNA]</scope>
    <source>
        <strain evidence="3">Daus_M_001</strain>
        <tissue evidence="3">Leg muscle</tissue>
    </source>
</reference>
<dbReference type="EMBL" id="JARBHB010000004">
    <property type="protein sequence ID" value="KAJ8886160.1"/>
    <property type="molecule type" value="Genomic_DNA"/>
</dbReference>
<name>A0ABQ9HPE2_9NEOP</name>
<organism evidence="3 4">
    <name type="scientific">Dryococelus australis</name>
    <dbReference type="NCBI Taxonomy" id="614101"/>
    <lineage>
        <taxon>Eukaryota</taxon>
        <taxon>Metazoa</taxon>
        <taxon>Ecdysozoa</taxon>
        <taxon>Arthropoda</taxon>
        <taxon>Hexapoda</taxon>
        <taxon>Insecta</taxon>
        <taxon>Pterygota</taxon>
        <taxon>Neoptera</taxon>
        <taxon>Polyneoptera</taxon>
        <taxon>Phasmatodea</taxon>
        <taxon>Verophasmatodea</taxon>
        <taxon>Anareolatae</taxon>
        <taxon>Phasmatidae</taxon>
        <taxon>Eurycanthinae</taxon>
        <taxon>Dryococelus</taxon>
    </lineage>
</organism>
<keyword evidence="2" id="KW-0472">Membrane</keyword>
<keyword evidence="4" id="KW-1185">Reference proteome</keyword>
<dbReference type="PANTHER" id="PTHR31511:SF12">
    <property type="entry name" value="RHO TERMINATION FACTOR N-TERMINAL DOMAIN-CONTAINING PROTEIN"/>
    <property type="match status" value="1"/>
</dbReference>
<dbReference type="SUPFAM" id="SSF56672">
    <property type="entry name" value="DNA/RNA polymerases"/>
    <property type="match status" value="1"/>
</dbReference>
<feature type="region of interest" description="Disordered" evidence="1">
    <location>
        <begin position="209"/>
        <end position="266"/>
    </location>
</feature>
<feature type="transmembrane region" description="Helical" evidence="2">
    <location>
        <begin position="445"/>
        <end position="467"/>
    </location>
</feature>
<proteinExistence type="predicted"/>
<protein>
    <submittedName>
        <fullName evidence="3">Uncharacterized protein</fullName>
    </submittedName>
</protein>